<dbReference type="AlphaFoldDB" id="B0E3A8"/>
<proteinExistence type="predicted"/>
<sequence length="58" mass="6732">MNLSHVIASSQSPNPYTHTGFVAYQYFLHVVPRTYIAPRSVPLQTHQYGLTHYIRIMQ</sequence>
<name>B0E3A8_LACBS</name>
<reference evidence="1 2" key="1">
    <citation type="journal article" date="2008" name="Nature">
        <title>The genome of Laccaria bicolor provides insights into mycorrhizal symbiosis.</title>
        <authorList>
            <person name="Martin F."/>
            <person name="Aerts A."/>
            <person name="Ahren D."/>
            <person name="Brun A."/>
            <person name="Danchin E.G.J."/>
            <person name="Duchaussoy F."/>
            <person name="Gibon J."/>
            <person name="Kohler A."/>
            <person name="Lindquist E."/>
            <person name="Pereda V."/>
            <person name="Salamov A."/>
            <person name="Shapiro H.J."/>
            <person name="Wuyts J."/>
            <person name="Blaudez D."/>
            <person name="Buee M."/>
            <person name="Brokstein P."/>
            <person name="Canbaeck B."/>
            <person name="Cohen D."/>
            <person name="Courty P.E."/>
            <person name="Coutinho P.M."/>
            <person name="Delaruelle C."/>
            <person name="Detter J.C."/>
            <person name="Deveau A."/>
            <person name="DiFazio S."/>
            <person name="Duplessis S."/>
            <person name="Fraissinet-Tachet L."/>
            <person name="Lucic E."/>
            <person name="Frey-Klett P."/>
            <person name="Fourrey C."/>
            <person name="Feussner I."/>
            <person name="Gay G."/>
            <person name="Grimwood J."/>
            <person name="Hoegger P.J."/>
            <person name="Jain P."/>
            <person name="Kilaru S."/>
            <person name="Labbe J."/>
            <person name="Lin Y.C."/>
            <person name="Legue V."/>
            <person name="Le Tacon F."/>
            <person name="Marmeisse R."/>
            <person name="Melayah D."/>
            <person name="Montanini B."/>
            <person name="Muratet M."/>
            <person name="Nehls U."/>
            <person name="Niculita-Hirzel H."/>
            <person name="Oudot-Le Secq M.P."/>
            <person name="Peter M."/>
            <person name="Quesneville H."/>
            <person name="Rajashekar B."/>
            <person name="Reich M."/>
            <person name="Rouhier N."/>
            <person name="Schmutz J."/>
            <person name="Yin T."/>
            <person name="Chalot M."/>
            <person name="Henrissat B."/>
            <person name="Kuees U."/>
            <person name="Lucas S."/>
            <person name="Van de Peer Y."/>
            <person name="Podila G.K."/>
            <person name="Polle A."/>
            <person name="Pukkila P.J."/>
            <person name="Richardson P.M."/>
            <person name="Rouze P."/>
            <person name="Sanders I.R."/>
            <person name="Stajich J.E."/>
            <person name="Tunlid A."/>
            <person name="Tuskan G."/>
            <person name="Grigoriev I.V."/>
        </authorList>
    </citation>
    <scope>NUCLEOTIDE SEQUENCE [LARGE SCALE GENOMIC DNA]</scope>
    <source>
        <strain evidence="2">S238N-H82 / ATCC MYA-4686</strain>
    </source>
</reference>
<dbReference type="HOGENOM" id="CLU_2979519_0_0_1"/>
<evidence type="ECO:0000313" key="2">
    <source>
        <dbReference type="Proteomes" id="UP000001194"/>
    </source>
</evidence>
<dbReference type="KEGG" id="lbc:LACBIDRAFT_298338"/>
<gene>
    <name evidence="1" type="ORF">LACBIDRAFT_298338</name>
</gene>
<dbReference type="STRING" id="486041.B0E3A8"/>
<dbReference type="InParanoid" id="B0E3A8"/>
<protein>
    <submittedName>
        <fullName evidence="1">Predicted protein</fullName>
    </submittedName>
</protein>
<dbReference type="RefSeq" id="XP_001890676.1">
    <property type="nucleotide sequence ID" value="XM_001890641.1"/>
</dbReference>
<accession>B0E3A8</accession>
<dbReference type="EMBL" id="DS547223">
    <property type="protein sequence ID" value="EDQ98663.1"/>
    <property type="molecule type" value="Genomic_DNA"/>
</dbReference>
<dbReference type="OrthoDB" id="10451388at2759"/>
<dbReference type="Proteomes" id="UP000001194">
    <property type="component" value="Unassembled WGS sequence"/>
</dbReference>
<organism evidence="2">
    <name type="scientific">Laccaria bicolor (strain S238N-H82 / ATCC MYA-4686)</name>
    <name type="common">Bicoloured deceiver</name>
    <name type="synonym">Laccaria laccata var. bicolor</name>
    <dbReference type="NCBI Taxonomy" id="486041"/>
    <lineage>
        <taxon>Eukaryota</taxon>
        <taxon>Fungi</taxon>
        <taxon>Dikarya</taxon>
        <taxon>Basidiomycota</taxon>
        <taxon>Agaricomycotina</taxon>
        <taxon>Agaricomycetes</taxon>
        <taxon>Agaricomycetidae</taxon>
        <taxon>Agaricales</taxon>
        <taxon>Agaricineae</taxon>
        <taxon>Hydnangiaceae</taxon>
        <taxon>Laccaria</taxon>
    </lineage>
</organism>
<keyword evidence="2" id="KW-1185">Reference proteome</keyword>
<evidence type="ECO:0000313" key="1">
    <source>
        <dbReference type="EMBL" id="EDQ98663.1"/>
    </source>
</evidence>
<dbReference type="GeneID" id="6086330"/>